<name>A0ABP0V430_9BRYO</name>
<proteinExistence type="predicted"/>
<reference evidence="1" key="1">
    <citation type="submission" date="2024-02" db="EMBL/GenBank/DDBJ databases">
        <authorList>
            <consortium name="ELIXIR-Norway"/>
            <consortium name="Elixir Norway"/>
        </authorList>
    </citation>
    <scope>NUCLEOTIDE SEQUENCE</scope>
</reference>
<keyword evidence="2" id="KW-1185">Reference proteome</keyword>
<dbReference type="EMBL" id="OZ019901">
    <property type="protein sequence ID" value="CAK9236685.1"/>
    <property type="molecule type" value="Genomic_DNA"/>
</dbReference>
<accession>A0ABP0V430</accession>
<dbReference type="Proteomes" id="UP001497512">
    <property type="component" value="Chromosome 9"/>
</dbReference>
<protein>
    <submittedName>
        <fullName evidence="1">Uncharacterized protein</fullName>
    </submittedName>
</protein>
<evidence type="ECO:0000313" key="2">
    <source>
        <dbReference type="Proteomes" id="UP001497512"/>
    </source>
</evidence>
<sequence>MMGGEDLKASKPWRVQCLFSSSPSGRITSSRMLREKKMRKHSHVHIPRDVLKRTDLDIHLNFLYLVAVQSYASKPLLPEPDNLAPYQLAAL</sequence>
<organism evidence="1 2">
    <name type="scientific">Sphagnum troendelagicum</name>
    <dbReference type="NCBI Taxonomy" id="128251"/>
    <lineage>
        <taxon>Eukaryota</taxon>
        <taxon>Viridiplantae</taxon>
        <taxon>Streptophyta</taxon>
        <taxon>Embryophyta</taxon>
        <taxon>Bryophyta</taxon>
        <taxon>Sphagnophytina</taxon>
        <taxon>Sphagnopsida</taxon>
        <taxon>Sphagnales</taxon>
        <taxon>Sphagnaceae</taxon>
        <taxon>Sphagnum</taxon>
    </lineage>
</organism>
<evidence type="ECO:0000313" key="1">
    <source>
        <dbReference type="EMBL" id="CAK9236685.1"/>
    </source>
</evidence>
<gene>
    <name evidence="1" type="ORF">CSSPTR1EN2_LOCUS23085</name>
</gene>